<reference evidence="3 4" key="1">
    <citation type="submission" date="2018-06" db="EMBL/GenBank/DDBJ databases">
        <title>The Genome of Cuscuta australis (Dodder) Provides Insight into the Evolution of Plant Parasitism.</title>
        <authorList>
            <person name="Liu H."/>
        </authorList>
    </citation>
    <scope>NUCLEOTIDE SEQUENCE [LARGE SCALE GENOMIC DNA]</scope>
    <source>
        <strain evidence="4">cv. Yunnan</strain>
        <tissue evidence="3">Vines</tissue>
    </source>
</reference>
<dbReference type="Pfam" id="PF09133">
    <property type="entry name" value="SANTA"/>
    <property type="match status" value="1"/>
</dbReference>
<keyword evidence="4" id="KW-1185">Reference proteome</keyword>
<dbReference type="EMBL" id="NQVE01000195">
    <property type="protein sequence ID" value="RAL39970.1"/>
    <property type="molecule type" value="Genomic_DNA"/>
</dbReference>
<evidence type="ECO:0000259" key="2">
    <source>
        <dbReference type="Pfam" id="PF09133"/>
    </source>
</evidence>
<comment type="caution">
    <text evidence="3">The sequence shown here is derived from an EMBL/GenBank/DDBJ whole genome shotgun (WGS) entry which is preliminary data.</text>
</comment>
<evidence type="ECO:0000313" key="4">
    <source>
        <dbReference type="Proteomes" id="UP000249390"/>
    </source>
</evidence>
<dbReference type="InterPro" id="IPR053090">
    <property type="entry name" value="Centromere_KNL-2_homolog"/>
</dbReference>
<gene>
    <name evidence="3" type="ORF">DM860_008110</name>
</gene>
<feature type="region of interest" description="Disordered" evidence="1">
    <location>
        <begin position="164"/>
        <end position="186"/>
    </location>
</feature>
<feature type="domain" description="SANTA" evidence="2">
    <location>
        <begin position="27"/>
        <end position="115"/>
    </location>
</feature>
<dbReference type="Proteomes" id="UP000249390">
    <property type="component" value="Unassembled WGS sequence"/>
</dbReference>
<feature type="compositionally biased region" description="Basic residues" evidence="1">
    <location>
        <begin position="172"/>
        <end position="186"/>
    </location>
</feature>
<dbReference type="AlphaFoldDB" id="A0A328D4D8"/>
<proteinExistence type="predicted"/>
<accession>A0A328D4D8</accession>
<name>A0A328D4D8_9ASTE</name>
<evidence type="ECO:0000256" key="1">
    <source>
        <dbReference type="SAM" id="MobiDB-lite"/>
    </source>
</evidence>
<dbReference type="InterPro" id="IPR015216">
    <property type="entry name" value="SANTA"/>
</dbReference>
<protein>
    <recommendedName>
        <fullName evidence="2">SANTA domain-containing protein</fullName>
    </recommendedName>
</protein>
<sequence>MEKSGDPTNNSRPNSIAISLPFVKEMYLSDWWLIKVSEPGQIGVAGFTFKESQDARIFHSAAISERFDTVTLKAMDGILILISGCINNSRTIENGFPIEVCQHFSIGFPHYWEEVVDQSFEQSKQTYALPKLSFNDDLPATFLRDFCVPEIYTTTNDLPVEIPQKMGSVSSRRSKISARKSGKQKR</sequence>
<dbReference type="PANTHER" id="PTHR35311">
    <property type="entry name" value="KINETOCHORE-ASSOCIATED PROTEIN KNL-2 HOMOLOG"/>
    <property type="match status" value="1"/>
</dbReference>
<organism evidence="3 4">
    <name type="scientific">Cuscuta australis</name>
    <dbReference type="NCBI Taxonomy" id="267555"/>
    <lineage>
        <taxon>Eukaryota</taxon>
        <taxon>Viridiplantae</taxon>
        <taxon>Streptophyta</taxon>
        <taxon>Embryophyta</taxon>
        <taxon>Tracheophyta</taxon>
        <taxon>Spermatophyta</taxon>
        <taxon>Magnoliopsida</taxon>
        <taxon>eudicotyledons</taxon>
        <taxon>Gunneridae</taxon>
        <taxon>Pentapetalae</taxon>
        <taxon>asterids</taxon>
        <taxon>lamiids</taxon>
        <taxon>Solanales</taxon>
        <taxon>Convolvulaceae</taxon>
        <taxon>Cuscuteae</taxon>
        <taxon>Cuscuta</taxon>
        <taxon>Cuscuta subgen. Grammica</taxon>
        <taxon>Cuscuta sect. Cleistogrammica</taxon>
    </lineage>
</organism>
<evidence type="ECO:0000313" key="3">
    <source>
        <dbReference type="EMBL" id="RAL39970.1"/>
    </source>
</evidence>
<dbReference type="PANTHER" id="PTHR35311:SF1">
    <property type="entry name" value="PROTEIN EMBRYO DEFECTIVE 1674"/>
    <property type="match status" value="1"/>
</dbReference>